<dbReference type="AlphaFoldDB" id="A0A3B0SIZ6"/>
<gene>
    <name evidence="1" type="ORF">MNBD_ALPHA05-1167</name>
</gene>
<reference evidence="1" key="1">
    <citation type="submission" date="2018-06" db="EMBL/GenBank/DDBJ databases">
        <authorList>
            <person name="Zhirakovskaya E."/>
        </authorList>
    </citation>
    <scope>NUCLEOTIDE SEQUENCE</scope>
</reference>
<dbReference type="EMBL" id="UOEH01000318">
    <property type="protein sequence ID" value="VAW00769.1"/>
    <property type="molecule type" value="Genomic_DNA"/>
</dbReference>
<organism evidence="1">
    <name type="scientific">hydrothermal vent metagenome</name>
    <dbReference type="NCBI Taxonomy" id="652676"/>
    <lineage>
        <taxon>unclassified sequences</taxon>
        <taxon>metagenomes</taxon>
        <taxon>ecological metagenomes</taxon>
    </lineage>
</organism>
<name>A0A3B0SIZ6_9ZZZZ</name>
<evidence type="ECO:0000313" key="1">
    <source>
        <dbReference type="EMBL" id="VAW00769.1"/>
    </source>
</evidence>
<feature type="non-terminal residue" evidence="1">
    <location>
        <position position="29"/>
    </location>
</feature>
<protein>
    <submittedName>
        <fullName evidence="1">Uncharacterized protein</fullName>
    </submittedName>
</protein>
<sequence length="29" mass="3053">MNTAVTDLIERSAIAGWLGFSAEEDEGGL</sequence>
<proteinExistence type="predicted"/>
<accession>A0A3B0SIZ6</accession>